<dbReference type="EMBL" id="BKBI01000009">
    <property type="protein sequence ID" value="GEQ35940.1"/>
    <property type="molecule type" value="Genomic_DNA"/>
</dbReference>
<evidence type="ECO:0000256" key="3">
    <source>
        <dbReference type="ARBA" id="ARBA00023136"/>
    </source>
</evidence>
<dbReference type="PANTHER" id="PTHR43649">
    <property type="entry name" value="ARABINOSE-BINDING PROTEIN-RELATED"/>
    <property type="match status" value="1"/>
</dbReference>
<evidence type="ECO:0000256" key="4">
    <source>
        <dbReference type="ARBA" id="ARBA00023139"/>
    </source>
</evidence>
<dbReference type="SUPFAM" id="SSF53850">
    <property type="entry name" value="Periplasmic binding protein-like II"/>
    <property type="match status" value="1"/>
</dbReference>
<sequence>MNKRGKSIFLMGAAILLGACGNGGENSASKSSDEVTVWVQYSEESAEGQVMVESIKEFNDTNDLGITAVVEYIPRSGSGGGYEDKINAALTTNSLPDVITLDGPNTAAYANSKIIQPLDDYVKASEDFLPSIIEQGTYNDELYSIGYSESGVGFFYNKPMMEEAGIKLDSLPTVDDPWTWDEFNTLLETLNTYYEKPVLNMGFDDQSEWLLYAFSPFVWSAGGDITNEDGTEAVGYFDTEESVEAFDFIQNLVEKGYSTITPVDKGFHTGEYPLYMSGSWTIQELDNEYKDIDYGIMPYPVSPDTNELVSPTGSWAYGMTSSTEKPEEAGALIEFLTSEQELYDMSMGNAVLPARQSVADRMIKEVGEPMQVLIEQNSKTGRARPTLINYPQVSRSFQEAVTESTYFEQNQDIKGLLESKAQEIQSNLK</sequence>
<evidence type="ECO:0000256" key="5">
    <source>
        <dbReference type="ARBA" id="ARBA00023288"/>
    </source>
</evidence>
<keyword evidence="5" id="KW-0449">Lipoprotein</keyword>
<dbReference type="Gene3D" id="3.40.190.10">
    <property type="entry name" value="Periplasmic binding protein-like II"/>
    <property type="match status" value="1"/>
</dbReference>
<dbReference type="InterPro" id="IPR050490">
    <property type="entry name" value="Bact_solute-bd_prot1"/>
</dbReference>
<dbReference type="RefSeq" id="WP_091760933.1">
    <property type="nucleotide sequence ID" value="NZ_BJVX01000007.1"/>
</dbReference>
<dbReference type="PROSITE" id="PS51257">
    <property type="entry name" value="PROKAR_LIPOPROTEIN"/>
    <property type="match status" value="1"/>
</dbReference>
<protein>
    <submittedName>
        <fullName evidence="6">Sugar ABC transporter substrate-binding protein</fullName>
    </submittedName>
</protein>
<keyword evidence="4" id="KW-0564">Palmitate</keyword>
<dbReference type="AlphaFoldDB" id="A0AAV3WT03"/>
<keyword evidence="1" id="KW-1003">Cell membrane</keyword>
<keyword evidence="3" id="KW-0472">Membrane</keyword>
<evidence type="ECO:0000313" key="6">
    <source>
        <dbReference type="EMBL" id="GEQ35940.1"/>
    </source>
</evidence>
<reference evidence="6" key="1">
    <citation type="submission" date="2019-08" db="EMBL/GenBank/DDBJ databases">
        <title>Marinilactibacillus psychrotolerans M13-2T whole genome sequencing project.</title>
        <authorList>
            <person name="Ishikawa M."/>
            <person name="Suzuki T."/>
            <person name="Matsutani M."/>
        </authorList>
    </citation>
    <scope>NUCLEOTIDE SEQUENCE</scope>
    <source>
        <strain evidence="6">M13-2T</strain>
    </source>
</reference>
<evidence type="ECO:0000256" key="1">
    <source>
        <dbReference type="ARBA" id="ARBA00022475"/>
    </source>
</evidence>
<evidence type="ECO:0000256" key="2">
    <source>
        <dbReference type="ARBA" id="ARBA00022729"/>
    </source>
</evidence>
<evidence type="ECO:0000313" key="7">
    <source>
        <dbReference type="Proteomes" id="UP000887127"/>
    </source>
</evidence>
<accession>A0AAV3WT03</accession>
<dbReference type="Proteomes" id="UP000887127">
    <property type="component" value="Unassembled WGS sequence"/>
</dbReference>
<dbReference type="InterPro" id="IPR006059">
    <property type="entry name" value="SBP"/>
</dbReference>
<gene>
    <name evidence="6" type="primary">ugpB_6</name>
    <name evidence="6" type="ORF">M132T_14480</name>
</gene>
<dbReference type="CDD" id="cd13585">
    <property type="entry name" value="PBP2_TMBP_like"/>
    <property type="match status" value="1"/>
</dbReference>
<proteinExistence type="predicted"/>
<dbReference type="PANTHER" id="PTHR43649:SF33">
    <property type="entry name" value="POLYGALACTURONAN_RHAMNOGALACTURONAN-BINDING PROTEIN YTCQ"/>
    <property type="match status" value="1"/>
</dbReference>
<organism evidence="6 7">
    <name type="scientific">Marinilactibacillus psychrotolerans</name>
    <dbReference type="NCBI Taxonomy" id="191770"/>
    <lineage>
        <taxon>Bacteria</taxon>
        <taxon>Bacillati</taxon>
        <taxon>Bacillota</taxon>
        <taxon>Bacilli</taxon>
        <taxon>Lactobacillales</taxon>
        <taxon>Carnobacteriaceae</taxon>
        <taxon>Marinilactibacillus</taxon>
    </lineage>
</organism>
<comment type="caution">
    <text evidence="6">The sequence shown here is derived from an EMBL/GenBank/DDBJ whole genome shotgun (WGS) entry which is preliminary data.</text>
</comment>
<dbReference type="Pfam" id="PF13416">
    <property type="entry name" value="SBP_bac_8"/>
    <property type="match status" value="1"/>
</dbReference>
<name>A0AAV3WT03_9LACT</name>
<dbReference type="GeneID" id="96911235"/>
<keyword evidence="2" id="KW-0732">Signal</keyword>